<evidence type="ECO:0000256" key="6">
    <source>
        <dbReference type="ARBA" id="ARBA00023136"/>
    </source>
</evidence>
<dbReference type="InterPro" id="IPR023408">
    <property type="entry name" value="MscS_beta-dom_sf"/>
</dbReference>
<dbReference type="SUPFAM" id="SSF82861">
    <property type="entry name" value="Mechanosensitive channel protein MscS (YggB), transmembrane region"/>
    <property type="match status" value="1"/>
</dbReference>
<feature type="domain" description="Mechanosensitive ion channel MscS C-terminal" evidence="9">
    <location>
        <begin position="143"/>
        <end position="224"/>
    </location>
</feature>
<dbReference type="AlphaFoldDB" id="B0VJV9"/>
<dbReference type="InterPro" id="IPR049278">
    <property type="entry name" value="MS_channel_C"/>
</dbReference>
<dbReference type="InterPro" id="IPR010920">
    <property type="entry name" value="LSM_dom_sf"/>
</dbReference>
<name>B0VJV9_CLOAI</name>
<dbReference type="SUPFAM" id="SSF50182">
    <property type="entry name" value="Sm-like ribonucleoproteins"/>
    <property type="match status" value="1"/>
</dbReference>
<dbReference type="GO" id="GO:0005886">
    <property type="term" value="C:plasma membrane"/>
    <property type="evidence" value="ECO:0007669"/>
    <property type="project" value="UniProtKB-SubCell"/>
</dbReference>
<accession>B0VJV9</accession>
<feature type="transmembrane region" description="Helical" evidence="7">
    <location>
        <begin position="24"/>
        <end position="41"/>
    </location>
</feature>
<evidence type="ECO:0000256" key="7">
    <source>
        <dbReference type="SAM" id="Phobius"/>
    </source>
</evidence>
<keyword evidence="12" id="KW-1185">Reference proteome</keyword>
<evidence type="ECO:0000313" key="11">
    <source>
        <dbReference type="EMBL" id="CAO81075.1"/>
    </source>
</evidence>
<dbReference type="SUPFAM" id="SSF82689">
    <property type="entry name" value="Mechanosensitive channel protein MscS (YggB), C-terminal domain"/>
    <property type="match status" value="1"/>
</dbReference>
<dbReference type="Gene3D" id="3.30.70.100">
    <property type="match status" value="1"/>
</dbReference>
<feature type="domain" description="Mechanosensitive ion channel transmembrane helices 2/3" evidence="10">
    <location>
        <begin position="29"/>
        <end position="68"/>
    </location>
</feature>
<dbReference type="eggNOG" id="COG0668">
    <property type="taxonomic scope" value="Bacteria"/>
</dbReference>
<evidence type="ECO:0000256" key="3">
    <source>
        <dbReference type="ARBA" id="ARBA00022475"/>
    </source>
</evidence>
<dbReference type="InterPro" id="IPR045275">
    <property type="entry name" value="MscS_archaea/bacteria_type"/>
</dbReference>
<organism evidence="11 12">
    <name type="scientific">Cloacimonas acidaminovorans (strain Evry)</name>
    <dbReference type="NCBI Taxonomy" id="459349"/>
    <lineage>
        <taxon>Bacteria</taxon>
        <taxon>Pseudomonadati</taxon>
        <taxon>Candidatus Cloacimonadota</taxon>
        <taxon>Candidatus Cloacimonadia</taxon>
        <taxon>Candidatus Cloacimonadales</taxon>
        <taxon>Candidatus Cloacimonadaceae</taxon>
        <taxon>Candidatus Cloacimonas</taxon>
    </lineage>
</organism>
<dbReference type="Pfam" id="PF21088">
    <property type="entry name" value="MS_channel_1st"/>
    <property type="match status" value="1"/>
</dbReference>
<proteinExistence type="inferred from homology"/>
<dbReference type="InterPro" id="IPR011014">
    <property type="entry name" value="MscS_channel_TM-2"/>
</dbReference>
<evidence type="ECO:0000259" key="9">
    <source>
        <dbReference type="Pfam" id="PF21082"/>
    </source>
</evidence>
<protein>
    <recommendedName>
        <fullName evidence="13">Mechanosensitive ion channel family protein</fullName>
    </recommendedName>
</protein>
<comment type="subcellular location">
    <subcellularLocation>
        <location evidence="1">Cell membrane</location>
        <topology evidence="1">Multi-pass membrane protein</topology>
    </subcellularLocation>
</comment>
<reference evidence="11 12" key="1">
    <citation type="journal article" date="2008" name="J. Bacteriol.">
        <title>'Candidatus Cloacamonas acidaminovorans': genome sequence reconstruction provides a first glimpse of a new bacterial division.</title>
        <authorList>
            <person name="Pelletier E."/>
            <person name="Kreimeyer A."/>
            <person name="Bocs S."/>
            <person name="Rouy Z."/>
            <person name="Gyapay G."/>
            <person name="Chouari R."/>
            <person name="Riviere D."/>
            <person name="Ganesan A."/>
            <person name="Daegelen P."/>
            <person name="Sghir A."/>
            <person name="Cohen G.N."/>
            <person name="Medigue C."/>
            <person name="Weissenbach J."/>
            <person name="Le Paslier D."/>
        </authorList>
    </citation>
    <scope>NUCLEOTIDE SEQUENCE [LARGE SCALE GENOMIC DNA]</scope>
    <source>
        <strain evidence="12">Evry</strain>
    </source>
</reference>
<dbReference type="Gene3D" id="1.10.287.1260">
    <property type="match status" value="1"/>
</dbReference>
<dbReference type="Proteomes" id="UP000002019">
    <property type="component" value="Chromosome"/>
</dbReference>
<dbReference type="KEGG" id="caci:CLOAM1215"/>
<sequence length="243" mass="27170">MVRLIRSLTKKIVKNRLSPQSEQLVVRSVYYVAILILLITLLNEFGFRLSAILGAAGIFGVAIGFASQTSFSNIISGIFLISEKPFKVGDVVQVSSNIGTIESIDLLSIKLKTPDNRYVRVPNETMIKTEVINITRYPVRRVDINLSVSYDDDLHKVQEVLLGLAESNPWALKDPAPLFSIDKFGDSGIQILFGVWTKKEDIQNLKTSLMIGIKEKFKQENITIPFPHILIANAEELKNEPIS</sequence>
<comment type="similarity">
    <text evidence="2">Belongs to the MscS (TC 1.A.23) family.</text>
</comment>
<evidence type="ECO:0000256" key="5">
    <source>
        <dbReference type="ARBA" id="ARBA00022989"/>
    </source>
</evidence>
<dbReference type="PANTHER" id="PTHR30221">
    <property type="entry name" value="SMALL-CONDUCTANCE MECHANOSENSITIVE CHANNEL"/>
    <property type="match status" value="1"/>
</dbReference>
<evidence type="ECO:0000256" key="4">
    <source>
        <dbReference type="ARBA" id="ARBA00022692"/>
    </source>
</evidence>
<evidence type="ECO:0000259" key="10">
    <source>
        <dbReference type="Pfam" id="PF21088"/>
    </source>
</evidence>
<dbReference type="InterPro" id="IPR006685">
    <property type="entry name" value="MscS_channel_2nd"/>
</dbReference>
<evidence type="ECO:0008006" key="13">
    <source>
        <dbReference type="Google" id="ProtNLM"/>
    </source>
</evidence>
<dbReference type="PANTHER" id="PTHR30221:SF1">
    <property type="entry name" value="SMALL-CONDUCTANCE MECHANOSENSITIVE CHANNEL"/>
    <property type="match status" value="1"/>
</dbReference>
<feature type="transmembrane region" description="Helical" evidence="7">
    <location>
        <begin position="47"/>
        <end position="66"/>
    </location>
</feature>
<dbReference type="HOGENOM" id="CLU_037945_1_0_0"/>
<keyword evidence="5 7" id="KW-1133">Transmembrane helix</keyword>
<feature type="domain" description="Mechanosensitive ion channel MscS" evidence="8">
    <location>
        <begin position="69"/>
        <end position="136"/>
    </location>
</feature>
<dbReference type="InterPro" id="IPR011066">
    <property type="entry name" value="MscS_channel_C_sf"/>
</dbReference>
<dbReference type="Pfam" id="PF00924">
    <property type="entry name" value="MS_channel_2nd"/>
    <property type="match status" value="1"/>
</dbReference>
<dbReference type="InterPro" id="IPR049142">
    <property type="entry name" value="MS_channel_1st"/>
</dbReference>
<evidence type="ECO:0000256" key="1">
    <source>
        <dbReference type="ARBA" id="ARBA00004651"/>
    </source>
</evidence>
<evidence type="ECO:0000259" key="8">
    <source>
        <dbReference type="Pfam" id="PF00924"/>
    </source>
</evidence>
<keyword evidence="6 7" id="KW-0472">Membrane</keyword>
<keyword evidence="4 7" id="KW-0812">Transmembrane</keyword>
<dbReference type="Pfam" id="PF21082">
    <property type="entry name" value="MS_channel_3rd"/>
    <property type="match status" value="1"/>
</dbReference>
<evidence type="ECO:0000313" key="12">
    <source>
        <dbReference type="Proteomes" id="UP000002019"/>
    </source>
</evidence>
<evidence type="ECO:0000256" key="2">
    <source>
        <dbReference type="ARBA" id="ARBA00008017"/>
    </source>
</evidence>
<dbReference type="Gene3D" id="2.30.30.60">
    <property type="match status" value="1"/>
</dbReference>
<dbReference type="GO" id="GO:0008381">
    <property type="term" value="F:mechanosensitive monoatomic ion channel activity"/>
    <property type="evidence" value="ECO:0007669"/>
    <property type="project" value="InterPro"/>
</dbReference>
<dbReference type="EMBL" id="CU466930">
    <property type="protein sequence ID" value="CAO81075.1"/>
    <property type="molecule type" value="Genomic_DNA"/>
</dbReference>
<gene>
    <name evidence="11" type="ordered locus">CLOAM1215</name>
</gene>
<keyword evidence="3" id="KW-1003">Cell membrane</keyword>
<dbReference type="STRING" id="459349.CLOAM1215"/>